<feature type="transmembrane region" description="Helical" evidence="1">
    <location>
        <begin position="31"/>
        <end position="55"/>
    </location>
</feature>
<sequence>MYCDRCGLNFLPKQSVCTRCKKVATRYWFQLMSLVTLLVALASNTVLGIFLLPRLMEAPHGRLLFRIWYWLDQNAALYGWVPLAGGLLAWDYFIWKEARPKVKGWLTRKLLTFSLAAGVAPMIPWWIPAGQPPGEFLSMISRYQGLPAMLAWSVVLVVTIILCIDPESRDYLLGHGRTLSVVSTGMLVLVLAMTLLGWSLTY</sequence>
<feature type="transmembrane region" description="Helical" evidence="1">
    <location>
        <begin position="106"/>
        <end position="127"/>
    </location>
</feature>
<feature type="transmembrane region" description="Helical" evidence="1">
    <location>
        <begin position="147"/>
        <end position="166"/>
    </location>
</feature>
<accession>A0A7V8SZW8</accession>
<reference evidence="2" key="1">
    <citation type="submission" date="2020-06" db="EMBL/GenBank/DDBJ databases">
        <title>Legume-microbial interactions unlock mineral nutrients during tropical forest succession.</title>
        <authorList>
            <person name="Epihov D.Z."/>
        </authorList>
    </citation>
    <scope>NUCLEOTIDE SEQUENCE [LARGE SCALE GENOMIC DNA]</scope>
    <source>
        <strain evidence="2">Pan2503</strain>
    </source>
</reference>
<comment type="caution">
    <text evidence="2">The sequence shown here is derived from an EMBL/GenBank/DDBJ whole genome shotgun (WGS) entry which is preliminary data.</text>
</comment>
<protein>
    <submittedName>
        <fullName evidence="2">Uncharacterized protein</fullName>
    </submittedName>
</protein>
<evidence type="ECO:0000256" key="1">
    <source>
        <dbReference type="SAM" id="Phobius"/>
    </source>
</evidence>
<feature type="transmembrane region" description="Helical" evidence="1">
    <location>
        <begin position="178"/>
        <end position="200"/>
    </location>
</feature>
<keyword evidence="1" id="KW-1133">Transmembrane helix</keyword>
<proteinExistence type="predicted"/>
<name>A0A7V8SZW8_9BACT</name>
<organism evidence="2 3">
    <name type="scientific">Candidatus Acidiferrum panamense</name>
    <dbReference type="NCBI Taxonomy" id="2741543"/>
    <lineage>
        <taxon>Bacteria</taxon>
        <taxon>Pseudomonadati</taxon>
        <taxon>Acidobacteriota</taxon>
        <taxon>Terriglobia</taxon>
        <taxon>Candidatus Acidiferrales</taxon>
        <taxon>Candidatus Acidiferrum</taxon>
    </lineage>
</organism>
<keyword evidence="1" id="KW-0472">Membrane</keyword>
<feature type="transmembrane region" description="Helical" evidence="1">
    <location>
        <begin position="75"/>
        <end position="94"/>
    </location>
</feature>
<dbReference type="AlphaFoldDB" id="A0A7V8SZW8"/>
<gene>
    <name evidence="2" type="ORF">HRJ53_25855</name>
</gene>
<keyword evidence="3" id="KW-1185">Reference proteome</keyword>
<evidence type="ECO:0000313" key="3">
    <source>
        <dbReference type="Proteomes" id="UP000567293"/>
    </source>
</evidence>
<dbReference type="Proteomes" id="UP000567293">
    <property type="component" value="Unassembled WGS sequence"/>
</dbReference>
<dbReference type="EMBL" id="JACDQQ010002492">
    <property type="protein sequence ID" value="MBA0088426.1"/>
    <property type="molecule type" value="Genomic_DNA"/>
</dbReference>
<keyword evidence="1" id="KW-0812">Transmembrane</keyword>
<evidence type="ECO:0000313" key="2">
    <source>
        <dbReference type="EMBL" id="MBA0088426.1"/>
    </source>
</evidence>